<sequence length="84" mass="9404">MFSDSNDNVTISTLEMQAETSKVIHVLVTIPLLVLCFVVKDKEVHVSEDVGAPVEMEEDNKKRHLNVVFIGHVGRLICFTILPN</sequence>
<evidence type="ECO:0000313" key="2">
    <source>
        <dbReference type="Proteomes" id="UP001164929"/>
    </source>
</evidence>
<dbReference type="EMBL" id="JAQIZT010000013">
    <property type="protein sequence ID" value="KAJ6976200.1"/>
    <property type="molecule type" value="Genomic_DNA"/>
</dbReference>
<proteinExistence type="predicted"/>
<organism evidence="1 2">
    <name type="scientific">Populus alba x Populus x berolinensis</name>
    <dbReference type="NCBI Taxonomy" id="444605"/>
    <lineage>
        <taxon>Eukaryota</taxon>
        <taxon>Viridiplantae</taxon>
        <taxon>Streptophyta</taxon>
        <taxon>Embryophyta</taxon>
        <taxon>Tracheophyta</taxon>
        <taxon>Spermatophyta</taxon>
        <taxon>Magnoliopsida</taxon>
        <taxon>eudicotyledons</taxon>
        <taxon>Gunneridae</taxon>
        <taxon>Pentapetalae</taxon>
        <taxon>rosids</taxon>
        <taxon>fabids</taxon>
        <taxon>Malpighiales</taxon>
        <taxon>Salicaceae</taxon>
        <taxon>Saliceae</taxon>
        <taxon>Populus</taxon>
    </lineage>
</organism>
<keyword evidence="2" id="KW-1185">Reference proteome</keyword>
<reference evidence="1" key="1">
    <citation type="journal article" date="2023" name="Mol. Ecol. Resour.">
        <title>Chromosome-level genome assembly of a triploid poplar Populus alba 'Berolinensis'.</title>
        <authorList>
            <person name="Chen S."/>
            <person name="Yu Y."/>
            <person name="Wang X."/>
            <person name="Wang S."/>
            <person name="Zhang T."/>
            <person name="Zhou Y."/>
            <person name="He R."/>
            <person name="Meng N."/>
            <person name="Wang Y."/>
            <person name="Liu W."/>
            <person name="Liu Z."/>
            <person name="Liu J."/>
            <person name="Guo Q."/>
            <person name="Huang H."/>
            <person name="Sederoff R.R."/>
            <person name="Wang G."/>
            <person name="Qu G."/>
            <person name="Chen S."/>
        </authorList>
    </citation>
    <scope>NUCLEOTIDE SEQUENCE</scope>
    <source>
        <strain evidence="1">SC-2020</strain>
    </source>
</reference>
<protein>
    <submittedName>
        <fullName evidence="1">Uncharacterized protein</fullName>
    </submittedName>
</protein>
<evidence type="ECO:0000313" key="1">
    <source>
        <dbReference type="EMBL" id="KAJ6976200.1"/>
    </source>
</evidence>
<gene>
    <name evidence="1" type="ORF">NC653_031903</name>
</gene>
<name>A0AAD6LZN7_9ROSI</name>
<comment type="caution">
    <text evidence="1">The sequence shown here is derived from an EMBL/GenBank/DDBJ whole genome shotgun (WGS) entry which is preliminary data.</text>
</comment>
<dbReference type="AlphaFoldDB" id="A0AAD6LZN7"/>
<accession>A0AAD6LZN7</accession>
<dbReference type="Proteomes" id="UP001164929">
    <property type="component" value="Chromosome 13"/>
</dbReference>